<dbReference type="PANTHER" id="PTHR43767">
    <property type="entry name" value="LONG-CHAIN-FATTY-ACID--COA LIGASE"/>
    <property type="match status" value="1"/>
</dbReference>
<comment type="caution">
    <text evidence="4">The sequence shown here is derived from an EMBL/GenBank/DDBJ whole genome shotgun (WGS) entry which is preliminary data.</text>
</comment>
<dbReference type="InterPro" id="IPR045851">
    <property type="entry name" value="AMP-bd_C_sf"/>
</dbReference>
<dbReference type="PROSITE" id="PS00455">
    <property type="entry name" value="AMP_BINDING"/>
    <property type="match status" value="1"/>
</dbReference>
<dbReference type="Proteomes" id="UP000321440">
    <property type="component" value="Unassembled WGS sequence"/>
</dbReference>
<dbReference type="OrthoDB" id="9757771at2"/>
<evidence type="ECO:0000259" key="2">
    <source>
        <dbReference type="Pfam" id="PF00501"/>
    </source>
</evidence>
<evidence type="ECO:0000259" key="3">
    <source>
        <dbReference type="Pfam" id="PF13193"/>
    </source>
</evidence>
<dbReference type="SUPFAM" id="SSF56801">
    <property type="entry name" value="Acetyl-CoA synthetase-like"/>
    <property type="match status" value="1"/>
</dbReference>
<keyword evidence="5" id="KW-1185">Reference proteome</keyword>
<dbReference type="InterPro" id="IPR042099">
    <property type="entry name" value="ANL_N_sf"/>
</dbReference>
<dbReference type="InterPro" id="IPR000873">
    <property type="entry name" value="AMP-dep_synth/lig_dom"/>
</dbReference>
<dbReference type="InterPro" id="IPR050237">
    <property type="entry name" value="ATP-dep_AMP-bd_enzyme"/>
</dbReference>
<dbReference type="GO" id="GO:0016878">
    <property type="term" value="F:acid-thiol ligase activity"/>
    <property type="evidence" value="ECO:0007669"/>
    <property type="project" value="UniProtKB-ARBA"/>
</dbReference>
<feature type="transmembrane region" description="Helical" evidence="1">
    <location>
        <begin position="195"/>
        <end position="213"/>
    </location>
</feature>
<dbReference type="EMBL" id="BJYA01000010">
    <property type="protein sequence ID" value="GEN45714.1"/>
    <property type="molecule type" value="Genomic_DNA"/>
</dbReference>
<dbReference type="PANTHER" id="PTHR43767:SF1">
    <property type="entry name" value="NONRIBOSOMAL PEPTIDE SYNTHASE PES1 (EUROFUNG)-RELATED"/>
    <property type="match status" value="1"/>
</dbReference>
<dbReference type="RefSeq" id="WP_146815888.1">
    <property type="nucleotide sequence ID" value="NZ_BJYA01000010.1"/>
</dbReference>
<dbReference type="Pfam" id="PF00501">
    <property type="entry name" value="AMP-binding"/>
    <property type="match status" value="1"/>
</dbReference>
<proteinExistence type="predicted"/>
<organism evidence="4 5">
    <name type="scientific">Alkalibacillus haloalkaliphilus</name>
    <dbReference type="NCBI Taxonomy" id="94136"/>
    <lineage>
        <taxon>Bacteria</taxon>
        <taxon>Bacillati</taxon>
        <taxon>Bacillota</taxon>
        <taxon>Bacilli</taxon>
        <taxon>Bacillales</taxon>
        <taxon>Bacillaceae</taxon>
        <taxon>Alkalibacillus</taxon>
    </lineage>
</organism>
<dbReference type="AlphaFoldDB" id="A0A511W3P4"/>
<dbReference type="InterPro" id="IPR020845">
    <property type="entry name" value="AMP-binding_CS"/>
</dbReference>
<keyword evidence="1" id="KW-0472">Membrane</keyword>
<gene>
    <name evidence="4" type="primary">fadD_2</name>
    <name evidence="4" type="ORF">AHA02nite_14900</name>
</gene>
<dbReference type="Pfam" id="PF13193">
    <property type="entry name" value="AMP-binding_C"/>
    <property type="match status" value="1"/>
</dbReference>
<evidence type="ECO:0000313" key="4">
    <source>
        <dbReference type="EMBL" id="GEN45714.1"/>
    </source>
</evidence>
<protein>
    <submittedName>
        <fullName evidence="4">Acyl-CoA synthetase</fullName>
    </submittedName>
</protein>
<feature type="domain" description="AMP-binding enzyme C-terminal" evidence="3">
    <location>
        <begin position="396"/>
        <end position="467"/>
    </location>
</feature>
<evidence type="ECO:0000313" key="5">
    <source>
        <dbReference type="Proteomes" id="UP000321440"/>
    </source>
</evidence>
<dbReference type="Gene3D" id="3.30.300.30">
    <property type="match status" value="1"/>
</dbReference>
<sequence length="488" mass="55264">MNITDSYAQHAEKHPSRPAIVTDDKTIYYREWEKIVRQTASAFSKEPAVHNRVAVFLPNGHLFLQVFAGASAAGWANVVGDMRWSQLEIETRLKEVEPDLIVADESMKDVFQNQDAKVIFSGEISEWVHNQDEWQSSEKANTPFYIGFTSGSTGQPKAFVRSHQSWVESFQCNQVDLGMTSEDQVLIPGSFVNSIFIYGALSTLYIGGTVYILNKFSTSRLMSVLEDNPISVVYVVPTMIHALINEGWKSVQQLTFISTGAKLLPSVKNEVKEHFPHASIYEFYGASELSFITVLNNDDQMTYADSVGKAFHNVEIKICGDDGKEVPSGEAGVLYVRSKMLFDGYLNNEEETDNVFDGEWATVHDIAKKDENGFIYILGRKNDMILYGGINIYPQEIEEVLKGIESVEEVAVFGAKDAYWGEKVAAYIKGDVTIRELKSYCLDYLPAYKIPRIWRKVDHFPYTSGGKISRKEIKKWLEEEKHEESRNR</sequence>
<dbReference type="Gene3D" id="3.40.50.12780">
    <property type="entry name" value="N-terminal domain of ligase-like"/>
    <property type="match status" value="1"/>
</dbReference>
<dbReference type="NCBIfam" id="NF005797">
    <property type="entry name" value="PRK07638.1"/>
    <property type="match status" value="1"/>
</dbReference>
<keyword evidence="1" id="KW-0812">Transmembrane</keyword>
<name>A0A511W3P4_9BACI</name>
<dbReference type="InterPro" id="IPR025110">
    <property type="entry name" value="AMP-bd_C"/>
</dbReference>
<evidence type="ECO:0000256" key="1">
    <source>
        <dbReference type="SAM" id="Phobius"/>
    </source>
</evidence>
<reference evidence="4 5" key="1">
    <citation type="submission" date="2019-07" db="EMBL/GenBank/DDBJ databases">
        <title>Whole genome shotgun sequence of Alkalibacillus haloalkaliphilus NBRC 103110.</title>
        <authorList>
            <person name="Hosoyama A."/>
            <person name="Uohara A."/>
            <person name="Ohji S."/>
            <person name="Ichikawa N."/>
        </authorList>
    </citation>
    <scope>NUCLEOTIDE SEQUENCE [LARGE SCALE GENOMIC DNA]</scope>
    <source>
        <strain evidence="4 5">NBRC 103110</strain>
    </source>
</reference>
<keyword evidence="1" id="KW-1133">Transmembrane helix</keyword>
<feature type="domain" description="AMP-dependent synthetase/ligase" evidence="2">
    <location>
        <begin position="9"/>
        <end position="346"/>
    </location>
</feature>
<accession>A0A511W3P4</accession>